<dbReference type="InterPro" id="IPR025365">
    <property type="entry name" value="DUF4269"/>
</dbReference>
<gene>
    <name evidence="1" type="ORF">K678_10791</name>
</gene>
<dbReference type="RefSeq" id="WP_021132472.1">
    <property type="nucleotide sequence ID" value="NZ_AQPH01000039.1"/>
</dbReference>
<dbReference type="Proteomes" id="UP000015350">
    <property type="component" value="Unassembled WGS sequence"/>
</dbReference>
<accession>S9S9S3</accession>
<evidence type="ECO:0000313" key="2">
    <source>
        <dbReference type="Proteomes" id="UP000015350"/>
    </source>
</evidence>
<dbReference type="eggNOG" id="COG5186">
    <property type="taxonomic scope" value="Bacteria"/>
</dbReference>
<dbReference type="EMBL" id="AQPH01000039">
    <property type="protein sequence ID" value="EPY01454.1"/>
    <property type="molecule type" value="Genomic_DNA"/>
</dbReference>
<sequence length="178" mass="19477">MTQADYLEVVDAVGVMQALDEFDPHIAGTLPIGVALPSSDIDILCHAPDLSAFASVVWTEFSAFENFALRQRTTGDRPVVASFRAKGWEFELFGSVLPVAKQAGWRHFVIEKRLLSLGGTELCSAILDWRRRGFKTEPAFAAVLGLPGNPYDSLLELETMTDEQLAEVLGRPQLAGRG</sequence>
<evidence type="ECO:0000313" key="1">
    <source>
        <dbReference type="EMBL" id="EPY01454.1"/>
    </source>
</evidence>
<name>S9S9S3_MAGFU</name>
<reference evidence="1 2" key="1">
    <citation type="submission" date="2013-04" db="EMBL/GenBank/DDBJ databases">
        <authorList>
            <person name="Kuznetsov B."/>
            <person name="Ivanovsky R."/>
        </authorList>
    </citation>
    <scope>NUCLEOTIDE SEQUENCE [LARGE SCALE GENOMIC DNA]</scope>
    <source>
        <strain evidence="1 2">MGU-K5</strain>
    </source>
</reference>
<dbReference type="AlphaFoldDB" id="S9S9S3"/>
<protein>
    <submittedName>
        <fullName evidence="1">HIT family protein</fullName>
    </submittedName>
</protein>
<dbReference type="OrthoDB" id="6402248at2"/>
<comment type="caution">
    <text evidence="1">The sequence shown here is derived from an EMBL/GenBank/DDBJ whole genome shotgun (WGS) entry which is preliminary data.</text>
</comment>
<proteinExistence type="predicted"/>
<organism evidence="1 2">
    <name type="scientific">Magnetospirillum fulvum MGU-K5</name>
    <dbReference type="NCBI Taxonomy" id="1316936"/>
    <lineage>
        <taxon>Bacteria</taxon>
        <taxon>Pseudomonadati</taxon>
        <taxon>Pseudomonadota</taxon>
        <taxon>Alphaproteobacteria</taxon>
        <taxon>Rhodospirillales</taxon>
        <taxon>Rhodospirillaceae</taxon>
        <taxon>Magnetospirillum</taxon>
    </lineage>
</organism>
<dbReference type="Pfam" id="PF14091">
    <property type="entry name" value="DUF4269"/>
    <property type="match status" value="1"/>
</dbReference>